<feature type="compositionally biased region" description="Polar residues" evidence="1">
    <location>
        <begin position="1"/>
        <end position="11"/>
    </location>
</feature>
<dbReference type="Proteomes" id="UP000317496">
    <property type="component" value="Chromosome"/>
</dbReference>
<evidence type="ECO:0000256" key="1">
    <source>
        <dbReference type="SAM" id="MobiDB-lite"/>
    </source>
</evidence>
<evidence type="ECO:0000313" key="3">
    <source>
        <dbReference type="Proteomes" id="UP000317496"/>
    </source>
</evidence>
<dbReference type="OrthoDB" id="8238029at2"/>
<dbReference type="KEGG" id="fer:FNB15_18755"/>
<keyword evidence="3" id="KW-1185">Reference proteome</keyword>
<accession>A0A516H7T8</accession>
<organism evidence="2 3">
    <name type="scientific">Ferrovibrio terrae</name>
    <dbReference type="NCBI Taxonomy" id="2594003"/>
    <lineage>
        <taxon>Bacteria</taxon>
        <taxon>Pseudomonadati</taxon>
        <taxon>Pseudomonadota</taxon>
        <taxon>Alphaproteobacteria</taxon>
        <taxon>Rhodospirillales</taxon>
        <taxon>Rhodospirillaceae</taxon>
        <taxon>Ferrovibrio</taxon>
    </lineage>
</organism>
<gene>
    <name evidence="2" type="ORF">FNB15_18755</name>
</gene>
<protein>
    <submittedName>
        <fullName evidence="2">DUF3606 domain-containing protein</fullName>
    </submittedName>
</protein>
<feature type="region of interest" description="Disordered" evidence="1">
    <location>
        <begin position="1"/>
        <end position="23"/>
    </location>
</feature>
<name>A0A516H7T8_9PROT</name>
<reference evidence="2 3" key="1">
    <citation type="submission" date="2019-07" db="EMBL/GenBank/DDBJ databases">
        <title>Genome sequencing for Ferrovibrio sp. K5.</title>
        <authorList>
            <person name="Park S.-J."/>
        </authorList>
    </citation>
    <scope>NUCLEOTIDE SEQUENCE [LARGE SCALE GENOMIC DNA]</scope>
    <source>
        <strain evidence="2 3">K5</strain>
    </source>
</reference>
<sequence length="78" mass="8498">MSQPTASTPSLRSEAGAASANKAREKILKKHSRVNLSDDGEVEYWTERLGVSEKELRKAVREAGFIPADVADKLGKTL</sequence>
<proteinExistence type="predicted"/>
<dbReference type="AlphaFoldDB" id="A0A516H7T8"/>
<dbReference type="InterPro" id="IPR022037">
    <property type="entry name" value="DUF3606"/>
</dbReference>
<evidence type="ECO:0000313" key="2">
    <source>
        <dbReference type="EMBL" id="QDO99829.1"/>
    </source>
</evidence>
<dbReference type="EMBL" id="CP041636">
    <property type="protein sequence ID" value="QDO99829.1"/>
    <property type="molecule type" value="Genomic_DNA"/>
</dbReference>
<dbReference type="Pfam" id="PF12244">
    <property type="entry name" value="DUF3606"/>
    <property type="match status" value="1"/>
</dbReference>